<dbReference type="EC" id="2.7.7.65" evidence="2"/>
<dbReference type="Proteomes" id="UP001301653">
    <property type="component" value="Unassembled WGS sequence"/>
</dbReference>
<comment type="caution">
    <text evidence="6">The sequence shown here is derived from an EMBL/GenBank/DDBJ whole genome shotgun (WGS) entry which is preliminary data.</text>
</comment>
<dbReference type="SUPFAM" id="SSF51206">
    <property type="entry name" value="cAMP-binding domain-like"/>
    <property type="match status" value="1"/>
</dbReference>
<dbReference type="InterPro" id="IPR029787">
    <property type="entry name" value="Nucleotide_cyclase"/>
</dbReference>
<evidence type="ECO:0000259" key="5">
    <source>
        <dbReference type="PROSITE" id="PS50887"/>
    </source>
</evidence>
<evidence type="ECO:0000313" key="6">
    <source>
        <dbReference type="EMBL" id="MEA5667139.1"/>
    </source>
</evidence>
<dbReference type="CDD" id="cd00038">
    <property type="entry name" value="CAP_ED"/>
    <property type="match status" value="1"/>
</dbReference>
<dbReference type="InterPro" id="IPR050469">
    <property type="entry name" value="Diguanylate_Cyclase"/>
</dbReference>
<dbReference type="NCBIfam" id="TIGR00254">
    <property type="entry name" value="GGDEF"/>
    <property type="match status" value="1"/>
</dbReference>
<dbReference type="CDD" id="cd01949">
    <property type="entry name" value="GGDEF"/>
    <property type="match status" value="1"/>
</dbReference>
<reference evidence="6 7" key="1">
    <citation type="submission" date="2023-12" db="EMBL/GenBank/DDBJ databases">
        <title>Stenotrophomonas guangdongensis sp. nov., isolated from wilted pepper plants (Capsicum annuum).</title>
        <authorList>
            <person name="Qiu M."/>
            <person name="Li Y."/>
            <person name="Liu Q."/>
            <person name="Zhang X."/>
            <person name="Huang Y."/>
            <person name="Guo R."/>
            <person name="Hu M."/>
            <person name="Zhou J."/>
            <person name="Zhou X."/>
        </authorList>
    </citation>
    <scope>NUCLEOTIDE SEQUENCE [LARGE SCALE GENOMIC DNA]</scope>
    <source>
        <strain evidence="6 7">MH1</strain>
    </source>
</reference>
<dbReference type="SMART" id="SM00267">
    <property type="entry name" value="GGDEF"/>
    <property type="match status" value="1"/>
</dbReference>
<dbReference type="PROSITE" id="PS50042">
    <property type="entry name" value="CNMP_BINDING_3"/>
    <property type="match status" value="1"/>
</dbReference>
<dbReference type="SMART" id="SM00100">
    <property type="entry name" value="cNMP"/>
    <property type="match status" value="1"/>
</dbReference>
<keyword evidence="7" id="KW-1185">Reference proteome</keyword>
<dbReference type="InterPro" id="IPR018490">
    <property type="entry name" value="cNMP-bd_dom_sf"/>
</dbReference>
<dbReference type="PROSITE" id="PS50887">
    <property type="entry name" value="GGDEF"/>
    <property type="match status" value="1"/>
</dbReference>
<dbReference type="Gene3D" id="3.30.70.270">
    <property type="match status" value="1"/>
</dbReference>
<name>A0ABU5V334_9GAMM</name>
<dbReference type="RefSeq" id="WP_323438280.1">
    <property type="nucleotide sequence ID" value="NZ_JAYFUH010000073.1"/>
</dbReference>
<dbReference type="InterPro" id="IPR043128">
    <property type="entry name" value="Rev_trsase/Diguanyl_cyclase"/>
</dbReference>
<organism evidence="6 7">
    <name type="scientific">Stenotrophomonas capsici</name>
    <dbReference type="NCBI Taxonomy" id="3110230"/>
    <lineage>
        <taxon>Bacteria</taxon>
        <taxon>Pseudomonadati</taxon>
        <taxon>Pseudomonadota</taxon>
        <taxon>Gammaproteobacteria</taxon>
        <taxon>Lysobacterales</taxon>
        <taxon>Lysobacteraceae</taxon>
        <taxon>Stenotrophomonas</taxon>
    </lineage>
</organism>
<evidence type="ECO:0000256" key="3">
    <source>
        <dbReference type="ARBA" id="ARBA00034247"/>
    </source>
</evidence>
<dbReference type="SUPFAM" id="SSF55073">
    <property type="entry name" value="Nucleotide cyclase"/>
    <property type="match status" value="1"/>
</dbReference>
<dbReference type="InterPro" id="IPR000160">
    <property type="entry name" value="GGDEF_dom"/>
</dbReference>
<accession>A0ABU5V334</accession>
<sequence>MVSGGLAKQADPPAGLSAAGGSTLRAQLSPMEFALFASFGVRRRLAADQVLFRRGDLCTSMYIIVSGAICLDFGPGLPAKQLAANDFFGELAMLMERHPRSSDARASCETQLIELTQEGFEQLIEQDPAMVVFFLRRTVSRVVGSEQRLIGQLSRRNQELEAALGNLYSATHELNHTREMVYNDDLTGLHNRRSLTAYLQRSHRSGQRPQGLLLIDCDDFKGLNDRHGHLAGDQALQRLARILDSVVGQDDLACRLGGDEFCVLLCRTDALHLMRTAEFILDAMRSLAAFPGAEPGARSVSIGVSLVNATYHWNEAYARADQALYEAKRLGGNRAQWFAG</sequence>
<dbReference type="PANTHER" id="PTHR45138">
    <property type="entry name" value="REGULATORY COMPONENTS OF SENSORY TRANSDUCTION SYSTEM"/>
    <property type="match status" value="1"/>
</dbReference>
<protein>
    <recommendedName>
        <fullName evidence="2">diguanylate cyclase</fullName>
        <ecNumber evidence="2">2.7.7.65</ecNumber>
    </recommendedName>
</protein>
<feature type="domain" description="Cyclic nucleotide-binding" evidence="4">
    <location>
        <begin position="24"/>
        <end position="124"/>
    </location>
</feature>
<dbReference type="InterPro" id="IPR014710">
    <property type="entry name" value="RmlC-like_jellyroll"/>
</dbReference>
<comment type="subcellular location">
    <subcellularLocation>
        <location evidence="1">Cytoplasm</location>
    </subcellularLocation>
</comment>
<dbReference type="EMBL" id="JAYFUH010000073">
    <property type="protein sequence ID" value="MEA5667139.1"/>
    <property type="molecule type" value="Genomic_DNA"/>
</dbReference>
<dbReference type="PANTHER" id="PTHR45138:SF9">
    <property type="entry name" value="DIGUANYLATE CYCLASE DGCM-RELATED"/>
    <property type="match status" value="1"/>
</dbReference>
<dbReference type="InterPro" id="IPR000595">
    <property type="entry name" value="cNMP-bd_dom"/>
</dbReference>
<dbReference type="Gene3D" id="2.60.120.10">
    <property type="entry name" value="Jelly Rolls"/>
    <property type="match status" value="1"/>
</dbReference>
<proteinExistence type="predicted"/>
<evidence type="ECO:0000256" key="2">
    <source>
        <dbReference type="ARBA" id="ARBA00012528"/>
    </source>
</evidence>
<evidence type="ECO:0000313" key="7">
    <source>
        <dbReference type="Proteomes" id="UP001301653"/>
    </source>
</evidence>
<feature type="domain" description="GGDEF" evidence="5">
    <location>
        <begin position="208"/>
        <end position="340"/>
    </location>
</feature>
<gene>
    <name evidence="6" type="ORF">VA603_06265</name>
</gene>
<comment type="catalytic activity">
    <reaction evidence="3">
        <text>2 GTP = 3',3'-c-di-GMP + 2 diphosphate</text>
        <dbReference type="Rhea" id="RHEA:24898"/>
        <dbReference type="ChEBI" id="CHEBI:33019"/>
        <dbReference type="ChEBI" id="CHEBI:37565"/>
        <dbReference type="ChEBI" id="CHEBI:58805"/>
        <dbReference type="EC" id="2.7.7.65"/>
    </reaction>
</comment>
<evidence type="ECO:0000256" key="1">
    <source>
        <dbReference type="ARBA" id="ARBA00004496"/>
    </source>
</evidence>
<evidence type="ECO:0000259" key="4">
    <source>
        <dbReference type="PROSITE" id="PS50042"/>
    </source>
</evidence>
<dbReference type="Pfam" id="PF00990">
    <property type="entry name" value="GGDEF"/>
    <property type="match status" value="1"/>
</dbReference>
<dbReference type="Pfam" id="PF00027">
    <property type="entry name" value="cNMP_binding"/>
    <property type="match status" value="1"/>
</dbReference>